<evidence type="ECO:0000313" key="2">
    <source>
        <dbReference type="EMBL" id="CAB1424132.1"/>
    </source>
</evidence>
<keyword evidence="3" id="KW-1185">Reference proteome</keyword>
<name>A0A9N7U4K1_PLEPL</name>
<evidence type="ECO:0000256" key="1">
    <source>
        <dbReference type="SAM" id="MobiDB-lite"/>
    </source>
</evidence>
<dbReference type="Proteomes" id="UP001153269">
    <property type="component" value="Unassembled WGS sequence"/>
</dbReference>
<feature type="region of interest" description="Disordered" evidence="1">
    <location>
        <begin position="1"/>
        <end position="61"/>
    </location>
</feature>
<accession>A0A9N7U4K1</accession>
<gene>
    <name evidence="2" type="ORF">PLEPLA_LOCUS12053</name>
</gene>
<protein>
    <submittedName>
        <fullName evidence="2">Uncharacterized protein</fullName>
    </submittedName>
</protein>
<feature type="compositionally biased region" description="Basic and acidic residues" evidence="1">
    <location>
        <begin position="19"/>
        <end position="29"/>
    </location>
</feature>
<organism evidence="2 3">
    <name type="scientific">Pleuronectes platessa</name>
    <name type="common">European plaice</name>
    <dbReference type="NCBI Taxonomy" id="8262"/>
    <lineage>
        <taxon>Eukaryota</taxon>
        <taxon>Metazoa</taxon>
        <taxon>Chordata</taxon>
        <taxon>Craniata</taxon>
        <taxon>Vertebrata</taxon>
        <taxon>Euteleostomi</taxon>
        <taxon>Actinopterygii</taxon>
        <taxon>Neopterygii</taxon>
        <taxon>Teleostei</taxon>
        <taxon>Neoteleostei</taxon>
        <taxon>Acanthomorphata</taxon>
        <taxon>Carangaria</taxon>
        <taxon>Pleuronectiformes</taxon>
        <taxon>Pleuronectoidei</taxon>
        <taxon>Pleuronectidae</taxon>
        <taxon>Pleuronectes</taxon>
    </lineage>
</organism>
<sequence>MEGREVRDREETGAGQTMEGREVRDREETGAGQMMEGREVREREETGAGQTMEGREAIGQLEQVSMVTSLLTSEGDAYSRHGESG</sequence>
<evidence type="ECO:0000313" key="3">
    <source>
        <dbReference type="Proteomes" id="UP001153269"/>
    </source>
</evidence>
<feature type="compositionally biased region" description="Basic and acidic residues" evidence="1">
    <location>
        <begin position="36"/>
        <end position="46"/>
    </location>
</feature>
<proteinExistence type="predicted"/>
<dbReference type="EMBL" id="CADEAL010000707">
    <property type="protein sequence ID" value="CAB1424132.1"/>
    <property type="molecule type" value="Genomic_DNA"/>
</dbReference>
<dbReference type="AlphaFoldDB" id="A0A9N7U4K1"/>
<feature type="compositionally biased region" description="Basic and acidic residues" evidence="1">
    <location>
        <begin position="1"/>
        <end position="12"/>
    </location>
</feature>
<comment type="caution">
    <text evidence="2">The sequence shown here is derived from an EMBL/GenBank/DDBJ whole genome shotgun (WGS) entry which is preliminary data.</text>
</comment>
<reference evidence="2" key="1">
    <citation type="submission" date="2020-03" db="EMBL/GenBank/DDBJ databases">
        <authorList>
            <person name="Weist P."/>
        </authorList>
    </citation>
    <scope>NUCLEOTIDE SEQUENCE</scope>
</reference>